<protein>
    <submittedName>
        <fullName evidence="1">Uncharacterized protein</fullName>
    </submittedName>
</protein>
<gene>
    <name evidence="1" type="ORF">Q3V30_11705</name>
</gene>
<dbReference type="AlphaFoldDB" id="A0AA50DFH3"/>
<evidence type="ECO:0000313" key="1">
    <source>
        <dbReference type="EMBL" id="WLS77155.1"/>
    </source>
</evidence>
<accession>A0AA50DFH3</accession>
<keyword evidence="2" id="KW-1185">Reference proteome</keyword>
<sequence length="81" mass="9047">MIIGNEEYLFTRGSDVVRDGMFLEVEKNGGGKHQIIAEVFYSDLSGEFTFSCFVEDAPLKVIEALIKQAKDLLPPVDSYKS</sequence>
<dbReference type="EMBL" id="CP132353">
    <property type="protein sequence ID" value="WLS77155.1"/>
    <property type="molecule type" value="Genomic_DNA"/>
</dbReference>
<organism evidence="1 2">
    <name type="scientific">Erwinia pyri</name>
    <dbReference type="NCBI Taxonomy" id="3062598"/>
    <lineage>
        <taxon>Bacteria</taxon>
        <taxon>Pseudomonadati</taxon>
        <taxon>Pseudomonadota</taxon>
        <taxon>Gammaproteobacteria</taxon>
        <taxon>Enterobacterales</taxon>
        <taxon>Erwiniaceae</taxon>
        <taxon>Erwinia</taxon>
    </lineage>
</organism>
<proteinExistence type="predicted"/>
<dbReference type="RefSeq" id="WP_306205815.1">
    <property type="nucleotide sequence ID" value="NZ_CP132353.1"/>
</dbReference>
<evidence type="ECO:0000313" key="2">
    <source>
        <dbReference type="Proteomes" id="UP001228139"/>
    </source>
</evidence>
<dbReference type="KEGG" id="epi:Q3V30_11705"/>
<name>A0AA50DFH3_9GAMM</name>
<reference evidence="1 2" key="1">
    <citation type="submission" date="2023-07" db="EMBL/GenBank/DDBJ databases">
        <title>Pathogenic bacteria of pear tree diseases.</title>
        <authorList>
            <person name="Zhang Z."/>
            <person name="He L."/>
            <person name="Huang R."/>
        </authorList>
    </citation>
    <scope>NUCLEOTIDE SEQUENCE [LARGE SCALE GENOMIC DNA]</scope>
    <source>
        <strain evidence="1 2">DE2</strain>
    </source>
</reference>
<dbReference type="Proteomes" id="UP001228139">
    <property type="component" value="Chromosome"/>
</dbReference>